<evidence type="ECO:0000313" key="2">
    <source>
        <dbReference type="EMBL" id="RVW44197.1"/>
    </source>
</evidence>
<evidence type="ECO:0000256" key="1">
    <source>
        <dbReference type="SAM" id="MobiDB-lite"/>
    </source>
</evidence>
<gene>
    <name evidence="2" type="ORF">CK203_089456</name>
</gene>
<feature type="region of interest" description="Disordered" evidence="1">
    <location>
        <begin position="159"/>
        <end position="182"/>
    </location>
</feature>
<name>A0A438E8U1_VITVI</name>
<sequence length="192" mass="21769">MLIIRWMYEAAIPFNAITYLSFQPMIEVIDQYGIGMKGPTLHEVSGPLVRVLCLVDGENKASMGYIYEAMNRVKDAIVGSLNGNEDKYKEIFKIIDKRWEIQLHRFLHVEEMEDGDSHGGAQDDFVFDDNNLTWGDVAKAIGAKEARTLPFRSLINEDEDGEAVDSIDEEDGEGYKCDDGNDDVDFFDLEDE</sequence>
<dbReference type="EMBL" id="QGNW01001359">
    <property type="protein sequence ID" value="RVW44197.1"/>
    <property type="molecule type" value="Genomic_DNA"/>
</dbReference>
<protein>
    <submittedName>
        <fullName evidence="2">Uncharacterized protein</fullName>
    </submittedName>
</protein>
<accession>A0A438E8U1</accession>
<dbReference type="AlphaFoldDB" id="A0A438E8U1"/>
<organism evidence="2 3">
    <name type="scientific">Vitis vinifera</name>
    <name type="common">Grape</name>
    <dbReference type="NCBI Taxonomy" id="29760"/>
    <lineage>
        <taxon>Eukaryota</taxon>
        <taxon>Viridiplantae</taxon>
        <taxon>Streptophyta</taxon>
        <taxon>Embryophyta</taxon>
        <taxon>Tracheophyta</taxon>
        <taxon>Spermatophyta</taxon>
        <taxon>Magnoliopsida</taxon>
        <taxon>eudicotyledons</taxon>
        <taxon>Gunneridae</taxon>
        <taxon>Pentapetalae</taxon>
        <taxon>rosids</taxon>
        <taxon>Vitales</taxon>
        <taxon>Vitaceae</taxon>
        <taxon>Viteae</taxon>
        <taxon>Vitis</taxon>
    </lineage>
</organism>
<proteinExistence type="predicted"/>
<feature type="compositionally biased region" description="Acidic residues" evidence="1">
    <location>
        <begin position="159"/>
        <end position="172"/>
    </location>
</feature>
<evidence type="ECO:0000313" key="3">
    <source>
        <dbReference type="Proteomes" id="UP000288805"/>
    </source>
</evidence>
<comment type="caution">
    <text evidence="2">The sequence shown here is derived from an EMBL/GenBank/DDBJ whole genome shotgun (WGS) entry which is preliminary data.</text>
</comment>
<reference evidence="2 3" key="1">
    <citation type="journal article" date="2018" name="PLoS Genet.">
        <title>Population sequencing reveals clonal diversity and ancestral inbreeding in the grapevine cultivar Chardonnay.</title>
        <authorList>
            <person name="Roach M.J."/>
            <person name="Johnson D.L."/>
            <person name="Bohlmann J."/>
            <person name="van Vuuren H.J."/>
            <person name="Jones S.J."/>
            <person name="Pretorius I.S."/>
            <person name="Schmidt S.A."/>
            <person name="Borneman A.R."/>
        </authorList>
    </citation>
    <scope>NUCLEOTIDE SEQUENCE [LARGE SCALE GENOMIC DNA]</scope>
    <source>
        <strain evidence="3">cv. Chardonnay</strain>
        <tissue evidence="2">Leaf</tissue>
    </source>
</reference>
<dbReference type="Proteomes" id="UP000288805">
    <property type="component" value="Unassembled WGS sequence"/>
</dbReference>